<organism evidence="14 15">
    <name type="scientific">Scytalidium lignicola</name>
    <name type="common">Hyphomycete</name>
    <dbReference type="NCBI Taxonomy" id="5539"/>
    <lineage>
        <taxon>Eukaryota</taxon>
        <taxon>Fungi</taxon>
        <taxon>Dikarya</taxon>
        <taxon>Ascomycota</taxon>
        <taxon>Pezizomycotina</taxon>
        <taxon>Leotiomycetes</taxon>
        <taxon>Leotiomycetes incertae sedis</taxon>
        <taxon>Scytalidium</taxon>
    </lineage>
</organism>
<feature type="region of interest" description="Disordered" evidence="12">
    <location>
        <begin position="326"/>
        <end position="348"/>
    </location>
</feature>
<feature type="non-terminal residue" evidence="14">
    <location>
        <position position="455"/>
    </location>
</feature>
<feature type="compositionally biased region" description="Gly residues" evidence="12">
    <location>
        <begin position="387"/>
        <end position="403"/>
    </location>
</feature>
<protein>
    <submittedName>
        <fullName evidence="14">Uncharacterized protein</fullName>
    </submittedName>
</protein>
<comment type="similarity">
    <text evidence="11">Belongs to the polysaccharide monooxygenase AA14 family.</text>
</comment>
<comment type="subcellular location">
    <subcellularLocation>
        <location evidence="2">Secreted</location>
    </subcellularLocation>
</comment>
<dbReference type="Proteomes" id="UP000258309">
    <property type="component" value="Unassembled WGS sequence"/>
</dbReference>
<evidence type="ECO:0000256" key="6">
    <source>
        <dbReference type="ARBA" id="ARBA00023002"/>
    </source>
</evidence>
<evidence type="ECO:0000256" key="11">
    <source>
        <dbReference type="ARBA" id="ARBA00046340"/>
    </source>
</evidence>
<comment type="caution">
    <text evidence="14">The sequence shown here is derived from an EMBL/GenBank/DDBJ whole genome shotgun (WGS) entry which is preliminary data.</text>
</comment>
<evidence type="ECO:0000256" key="1">
    <source>
        <dbReference type="ARBA" id="ARBA00001973"/>
    </source>
</evidence>
<evidence type="ECO:0000256" key="8">
    <source>
        <dbReference type="ARBA" id="ARBA00023033"/>
    </source>
</evidence>
<feature type="chain" id="PRO_5017800465" evidence="13">
    <location>
        <begin position="18"/>
        <end position="455"/>
    </location>
</feature>
<evidence type="ECO:0000256" key="12">
    <source>
        <dbReference type="SAM" id="MobiDB-lite"/>
    </source>
</evidence>
<evidence type="ECO:0000256" key="10">
    <source>
        <dbReference type="ARBA" id="ARBA00023180"/>
    </source>
</evidence>
<evidence type="ECO:0000256" key="7">
    <source>
        <dbReference type="ARBA" id="ARBA00023008"/>
    </source>
</evidence>
<reference evidence="14 15" key="1">
    <citation type="submission" date="2018-05" db="EMBL/GenBank/DDBJ databases">
        <title>Draft genome sequence of Scytalidium lignicola DSM 105466, a ubiquitous saprotrophic fungus.</title>
        <authorList>
            <person name="Buettner E."/>
            <person name="Gebauer A.M."/>
            <person name="Hofrichter M."/>
            <person name="Liers C."/>
            <person name="Kellner H."/>
        </authorList>
    </citation>
    <scope>NUCLEOTIDE SEQUENCE [LARGE SCALE GENOMIC DNA]</scope>
    <source>
        <strain evidence="14 15">DSM 105466</strain>
    </source>
</reference>
<dbReference type="GO" id="GO:0005576">
    <property type="term" value="C:extracellular region"/>
    <property type="evidence" value="ECO:0007669"/>
    <property type="project" value="UniProtKB-SubCell"/>
</dbReference>
<proteinExistence type="inferred from homology"/>
<feature type="region of interest" description="Disordered" evidence="12">
    <location>
        <begin position="373"/>
        <end position="404"/>
    </location>
</feature>
<evidence type="ECO:0000256" key="13">
    <source>
        <dbReference type="SAM" id="SignalP"/>
    </source>
</evidence>
<dbReference type="Pfam" id="PF22810">
    <property type="entry name" value="LPMO_AA14"/>
    <property type="match status" value="1"/>
</dbReference>
<evidence type="ECO:0000256" key="9">
    <source>
        <dbReference type="ARBA" id="ARBA00023157"/>
    </source>
</evidence>
<keyword evidence="3" id="KW-0964">Secreted</keyword>
<dbReference type="AlphaFoldDB" id="A0A3E2HAG9"/>
<feature type="non-terminal residue" evidence="14">
    <location>
        <position position="1"/>
    </location>
</feature>
<keyword evidence="4" id="KW-0479">Metal-binding</keyword>
<dbReference type="GO" id="GO:0046872">
    <property type="term" value="F:metal ion binding"/>
    <property type="evidence" value="ECO:0007669"/>
    <property type="project" value="UniProtKB-KW"/>
</dbReference>
<dbReference type="OMA" id="NWSINIT"/>
<dbReference type="STRING" id="5539.A0A3E2HAG9"/>
<keyword evidence="9" id="KW-1015">Disulfide bond</keyword>
<evidence type="ECO:0000256" key="3">
    <source>
        <dbReference type="ARBA" id="ARBA00022525"/>
    </source>
</evidence>
<keyword evidence="6" id="KW-0560">Oxidoreductase</keyword>
<evidence type="ECO:0000256" key="4">
    <source>
        <dbReference type="ARBA" id="ARBA00022723"/>
    </source>
</evidence>
<evidence type="ECO:0000256" key="5">
    <source>
        <dbReference type="ARBA" id="ARBA00022729"/>
    </source>
</evidence>
<feature type="compositionally biased region" description="Polar residues" evidence="12">
    <location>
        <begin position="327"/>
        <end position="348"/>
    </location>
</feature>
<gene>
    <name evidence="14" type="ORF">B7463_g5946</name>
</gene>
<feature type="signal peptide" evidence="13">
    <location>
        <begin position="1"/>
        <end position="17"/>
    </location>
</feature>
<comment type="cofactor">
    <cofactor evidence="1">
        <name>Cu(2+)</name>
        <dbReference type="ChEBI" id="CHEBI:29036"/>
    </cofactor>
</comment>
<name>A0A3E2HAG9_SCYLI</name>
<dbReference type="GO" id="GO:0004497">
    <property type="term" value="F:monooxygenase activity"/>
    <property type="evidence" value="ECO:0007669"/>
    <property type="project" value="UniProtKB-KW"/>
</dbReference>
<keyword evidence="5 13" id="KW-0732">Signal</keyword>
<dbReference type="InterPro" id="IPR054497">
    <property type="entry name" value="LPMO_AA14"/>
</dbReference>
<accession>A0A3E2HAG9</accession>
<evidence type="ECO:0000256" key="2">
    <source>
        <dbReference type="ARBA" id="ARBA00004613"/>
    </source>
</evidence>
<evidence type="ECO:0000313" key="15">
    <source>
        <dbReference type="Proteomes" id="UP000258309"/>
    </source>
</evidence>
<keyword evidence="8" id="KW-0503">Monooxygenase</keyword>
<dbReference type="OrthoDB" id="2019572at2759"/>
<sequence length="455" mass="46960">MIAVPATILALAAVSQAHIMGWANGMYCKGGNNTSIDDANTSLAVDPLWMLDFEDFWFQHDRGCDQAPPAEGEFLELPAGGQVMVEMAHNRGQTTLSFGGQYAGEWPDGKPHPEDWNGNNVPGEGCIQDDGAMHTSNQSTAAGTALAISYQSDIKDVTIDNLVVFSVLPNTPWKREAYYDIPADLPACPPGGCTCAWLWVPLGCGEPNIYMAGYKCNVTGATATNPVGVAQPPVWCGDDSSKCQAGPKQIIVWNQKTGNNVFPPSGQSPGYNLKDGFHPGAQNDIFVTGNASASSAPASIPASVAPTVVPTSSAAPLTTVPAIPSGTGASSVSPSLPTSAPFNNQTTFTRLPSKPIVLPSSSVSSLAGGVPTTIITEQPQPAPTSGSGNGNSGNGNSGNGAGPGKVDYTTTVVYKYTTMSSPPPACTAAAPARKHPRALGRFVDGLAQKLGDMGI</sequence>
<keyword evidence="10" id="KW-0325">Glycoprotein</keyword>
<keyword evidence="7" id="KW-0186">Copper</keyword>
<evidence type="ECO:0000313" key="14">
    <source>
        <dbReference type="EMBL" id="RFU30388.1"/>
    </source>
</evidence>
<keyword evidence="15" id="KW-1185">Reference proteome</keyword>
<dbReference type="EMBL" id="NCSJ02000101">
    <property type="protein sequence ID" value="RFU30388.1"/>
    <property type="molecule type" value="Genomic_DNA"/>
</dbReference>